<reference evidence="1 2" key="1">
    <citation type="submission" date="2017-10" db="EMBL/GenBank/DDBJ databases">
        <title>St11Ph5, a novel member of G7CVirus Podoviridae family.</title>
        <authorList>
            <person name="Kulikov E.E."/>
            <person name="Golomidova A.K."/>
            <person name="Letarov A.V."/>
            <person name="Babenko V.V."/>
            <person name="Kostryukova E.S."/>
        </authorList>
    </citation>
    <scope>NUCLEOTIDE SEQUENCE [LARGE SCALE GENOMIC DNA]</scope>
</reference>
<dbReference type="EMBL" id="MG208881">
    <property type="protein sequence ID" value="ATS92540.1"/>
    <property type="molecule type" value="Genomic_DNA"/>
</dbReference>
<keyword evidence="2" id="KW-1185">Reference proteome</keyword>
<sequence length="49" mass="5530">MPLIKSVKQSAVRRNTEELIKEECDPKQAYAIAKDVQRRAMKKPSVSSA</sequence>
<proteinExistence type="predicted"/>
<name>A0A2D2W3C0_9CAUD</name>
<dbReference type="Proteomes" id="UP000240794">
    <property type="component" value="Segment"/>
</dbReference>
<organism evidence="1 2">
    <name type="scientific">Escherichia phage St11Ph5</name>
    <dbReference type="NCBI Taxonomy" id="2047765"/>
    <lineage>
        <taxon>Viruses</taxon>
        <taxon>Duplodnaviria</taxon>
        <taxon>Heunggongvirae</taxon>
        <taxon>Uroviricota</taxon>
        <taxon>Caudoviricetes</taxon>
        <taxon>Schitoviridae</taxon>
        <taxon>Enquatrovirinae</taxon>
        <taxon>Gamaleyavirus</taxon>
        <taxon>Gamaleyavirus St11ph5</taxon>
    </lineage>
</organism>
<gene>
    <name evidence="1" type="ORF">St11Ph5_00079</name>
</gene>
<accession>A0A2D2W3C0</accession>
<evidence type="ECO:0000313" key="1">
    <source>
        <dbReference type="EMBL" id="ATS92540.1"/>
    </source>
</evidence>
<protein>
    <submittedName>
        <fullName evidence="1">Uncharacterized protein</fullName>
    </submittedName>
</protein>
<evidence type="ECO:0000313" key="2">
    <source>
        <dbReference type="Proteomes" id="UP000240794"/>
    </source>
</evidence>